<proteinExistence type="inferred from homology"/>
<dbReference type="EMBL" id="JARBDR010000753">
    <property type="protein sequence ID" value="KAJ8307691.1"/>
    <property type="molecule type" value="Genomic_DNA"/>
</dbReference>
<feature type="transmembrane region" description="Helical" evidence="5">
    <location>
        <begin position="238"/>
        <end position="255"/>
    </location>
</feature>
<keyword evidence="5" id="KW-0813">Transport</keyword>
<evidence type="ECO:0000256" key="1">
    <source>
        <dbReference type="ARBA" id="ARBA00004141"/>
    </source>
</evidence>
<dbReference type="Pfam" id="PF02931">
    <property type="entry name" value="Neur_chan_LBD"/>
    <property type="match status" value="1"/>
</dbReference>
<feature type="non-terminal residue" evidence="8">
    <location>
        <position position="285"/>
    </location>
</feature>
<evidence type="ECO:0000256" key="3">
    <source>
        <dbReference type="ARBA" id="ARBA00022989"/>
    </source>
</evidence>
<dbReference type="Pfam" id="PF02932">
    <property type="entry name" value="Neur_chan_memb"/>
    <property type="match status" value="1"/>
</dbReference>
<dbReference type="PANTHER" id="PTHR18945">
    <property type="entry name" value="NEUROTRANSMITTER GATED ION CHANNEL"/>
    <property type="match status" value="1"/>
</dbReference>
<dbReference type="InterPro" id="IPR036734">
    <property type="entry name" value="Neur_chan_lig-bd_sf"/>
</dbReference>
<feature type="domain" description="Neurotransmitter-gated ion-channel ligand-binding" evidence="6">
    <location>
        <begin position="16"/>
        <end position="170"/>
    </location>
</feature>
<gene>
    <name evidence="8" type="ORF">KUTeg_014756</name>
</gene>
<dbReference type="Proteomes" id="UP001217089">
    <property type="component" value="Unassembled WGS sequence"/>
</dbReference>
<evidence type="ECO:0000256" key="4">
    <source>
        <dbReference type="ARBA" id="ARBA00023136"/>
    </source>
</evidence>
<dbReference type="InterPro" id="IPR006029">
    <property type="entry name" value="Neurotrans-gated_channel_TM"/>
</dbReference>
<keyword evidence="4 5" id="KW-0472">Membrane</keyword>
<dbReference type="InterPro" id="IPR006201">
    <property type="entry name" value="Neur_channel"/>
</dbReference>
<evidence type="ECO:0000313" key="8">
    <source>
        <dbReference type="EMBL" id="KAJ8307691.1"/>
    </source>
</evidence>
<comment type="caution">
    <text evidence="8">The sequence shown here is derived from an EMBL/GenBank/DDBJ whole genome shotgun (WGS) entry which is preliminary data.</text>
</comment>
<dbReference type="InterPro" id="IPR038050">
    <property type="entry name" value="Neuro_actylchol_rec"/>
</dbReference>
<dbReference type="InterPro" id="IPR018000">
    <property type="entry name" value="Neurotransmitter_ion_chnl_CS"/>
</dbReference>
<comment type="subcellular location">
    <subcellularLocation>
        <location evidence="1">Membrane</location>
        <topology evidence="1">Multi-pass membrane protein</topology>
    </subcellularLocation>
</comment>
<keyword evidence="9" id="KW-1185">Reference proteome</keyword>
<evidence type="ECO:0000259" key="6">
    <source>
        <dbReference type="Pfam" id="PF02931"/>
    </source>
</evidence>
<evidence type="ECO:0000256" key="5">
    <source>
        <dbReference type="RuleBase" id="RU000687"/>
    </source>
</evidence>
<dbReference type="CDD" id="cd18989">
    <property type="entry name" value="LGIC_ECD_cation"/>
    <property type="match status" value="1"/>
</dbReference>
<dbReference type="InterPro" id="IPR006202">
    <property type="entry name" value="Neur_chan_lig-bd"/>
</dbReference>
<keyword evidence="2 5" id="KW-0812">Transmembrane</keyword>
<accession>A0ABQ9EUS7</accession>
<feature type="transmembrane region" description="Helical" evidence="5">
    <location>
        <begin position="210"/>
        <end position="231"/>
    </location>
</feature>
<feature type="transmembrane region" description="Helical" evidence="5">
    <location>
        <begin position="267"/>
        <end position="284"/>
    </location>
</feature>
<keyword evidence="5" id="KW-0407">Ion channel</keyword>
<dbReference type="InterPro" id="IPR036719">
    <property type="entry name" value="Neuro-gated_channel_TM_sf"/>
</dbReference>
<dbReference type="PROSITE" id="PS00236">
    <property type="entry name" value="NEUROTR_ION_CHANNEL"/>
    <property type="match status" value="1"/>
</dbReference>
<comment type="caution">
    <text evidence="5">Lacks conserved residue(s) required for the propagation of feature annotation.</text>
</comment>
<dbReference type="Gene3D" id="1.20.58.390">
    <property type="entry name" value="Neurotransmitter-gated ion-channel transmembrane domain"/>
    <property type="match status" value="1"/>
</dbReference>
<dbReference type="Gene3D" id="2.70.170.10">
    <property type="entry name" value="Neurotransmitter-gated ion-channel ligand-binding domain"/>
    <property type="match status" value="1"/>
</dbReference>
<sequence length="285" mass="31937">MSEKPLALTKVLSFHEEDLINNLTTGRYANARPSLDPLQAINISLTLSLNSIVNVNEVTGTLTTRVTMQIRWLDFSLAWNISTFKGISKIQMKTSDVWTPDLVIFNSLTSSPLDKENSLVTVTNNGFVSWTPNFLLDTSCKISVAKFPFDSQICEIQIGPLFHDTNSQYITSGNINSMKLSVNGVWDLTGTNYTSYVLAQVYQVRPNYDILHMFCPVVLLSVMNCFVFLMPYSSGEKISFCLSIFLTFSVLLASLKAELPVTSLEMPYFGIFVFFNFVLVVLNHA</sequence>
<name>A0ABQ9EUS7_TEGGR</name>
<reference evidence="8 9" key="1">
    <citation type="submission" date="2022-12" db="EMBL/GenBank/DDBJ databases">
        <title>Chromosome-level genome of Tegillarca granosa.</title>
        <authorList>
            <person name="Kim J."/>
        </authorList>
    </citation>
    <scope>NUCLEOTIDE SEQUENCE [LARGE SCALE GENOMIC DNA]</scope>
    <source>
        <strain evidence="8">Teg-2019</strain>
        <tissue evidence="8">Adductor muscle</tissue>
    </source>
</reference>
<keyword evidence="5" id="KW-0406">Ion transport</keyword>
<keyword evidence="3 5" id="KW-1133">Transmembrane helix</keyword>
<feature type="domain" description="Neurotransmitter-gated ion-channel transmembrane" evidence="7">
    <location>
        <begin position="215"/>
        <end position="282"/>
    </location>
</feature>
<dbReference type="SUPFAM" id="SSF90112">
    <property type="entry name" value="Neurotransmitter-gated ion-channel transmembrane pore"/>
    <property type="match status" value="1"/>
</dbReference>
<dbReference type="CDD" id="cd19051">
    <property type="entry name" value="LGIC_TM_cation"/>
    <property type="match status" value="1"/>
</dbReference>
<protein>
    <submittedName>
        <fullName evidence="8">Uncharacterized protein</fullName>
    </submittedName>
</protein>
<evidence type="ECO:0000259" key="7">
    <source>
        <dbReference type="Pfam" id="PF02932"/>
    </source>
</evidence>
<comment type="similarity">
    <text evidence="5">Belongs to the ligand-gated ion channel (TC 1.A.9) family.</text>
</comment>
<evidence type="ECO:0000256" key="2">
    <source>
        <dbReference type="ARBA" id="ARBA00022692"/>
    </source>
</evidence>
<dbReference type="PRINTS" id="PR00252">
    <property type="entry name" value="NRIONCHANNEL"/>
</dbReference>
<evidence type="ECO:0000313" key="9">
    <source>
        <dbReference type="Proteomes" id="UP001217089"/>
    </source>
</evidence>
<organism evidence="8 9">
    <name type="scientific">Tegillarca granosa</name>
    <name type="common">Malaysian cockle</name>
    <name type="synonym">Anadara granosa</name>
    <dbReference type="NCBI Taxonomy" id="220873"/>
    <lineage>
        <taxon>Eukaryota</taxon>
        <taxon>Metazoa</taxon>
        <taxon>Spiralia</taxon>
        <taxon>Lophotrochozoa</taxon>
        <taxon>Mollusca</taxon>
        <taxon>Bivalvia</taxon>
        <taxon>Autobranchia</taxon>
        <taxon>Pteriomorphia</taxon>
        <taxon>Arcoida</taxon>
        <taxon>Arcoidea</taxon>
        <taxon>Arcidae</taxon>
        <taxon>Tegillarca</taxon>
    </lineage>
</organism>
<dbReference type="SUPFAM" id="SSF63712">
    <property type="entry name" value="Nicotinic receptor ligand binding domain-like"/>
    <property type="match status" value="1"/>
</dbReference>